<dbReference type="Proteomes" id="UP000199236">
    <property type="component" value="Unassembled WGS sequence"/>
</dbReference>
<keyword evidence="3" id="KW-1185">Reference proteome</keyword>
<dbReference type="InterPro" id="IPR029000">
    <property type="entry name" value="Cyclophilin-like_dom_sf"/>
</dbReference>
<dbReference type="InterPro" id="IPR041183">
    <property type="entry name" value="Cyclophilin-like"/>
</dbReference>
<sequence length="156" mass="16827">MTASSISFISRNGSALGIGFAMMLALTAPSMALPASAEGARVRFILANTTLTATLEDNSASRDFLAMLPVDVTLEDYASNEKIFYPEEKLSTTDVPDGIDPEPGDITYYAPWGDVALFYRDFRYSAGLVRLGRFDEGAIKALSKSGSLKARIEAIK</sequence>
<dbReference type="Pfam" id="PF18050">
    <property type="entry name" value="Cyclophil_like2"/>
    <property type="match status" value="1"/>
</dbReference>
<protein>
    <recommendedName>
        <fullName evidence="1">Cyclophilin-like domain-containing protein</fullName>
    </recommendedName>
</protein>
<gene>
    <name evidence="2" type="ORF">SAMN04488056_103386</name>
</gene>
<feature type="domain" description="Cyclophilin-like" evidence="1">
    <location>
        <begin position="47"/>
        <end position="153"/>
    </location>
</feature>
<evidence type="ECO:0000259" key="1">
    <source>
        <dbReference type="Pfam" id="PF18050"/>
    </source>
</evidence>
<evidence type="ECO:0000313" key="2">
    <source>
        <dbReference type="EMBL" id="SFO15955.1"/>
    </source>
</evidence>
<organism evidence="2 3">
    <name type="scientific">Cohaesibacter marisflavi</name>
    <dbReference type="NCBI Taxonomy" id="655353"/>
    <lineage>
        <taxon>Bacteria</taxon>
        <taxon>Pseudomonadati</taxon>
        <taxon>Pseudomonadota</taxon>
        <taxon>Alphaproteobacteria</taxon>
        <taxon>Hyphomicrobiales</taxon>
        <taxon>Cohaesibacteraceae</taxon>
    </lineage>
</organism>
<dbReference type="AlphaFoldDB" id="A0A1I5EWR4"/>
<proteinExistence type="predicted"/>
<evidence type="ECO:0000313" key="3">
    <source>
        <dbReference type="Proteomes" id="UP000199236"/>
    </source>
</evidence>
<dbReference type="EMBL" id="FOVR01000003">
    <property type="protein sequence ID" value="SFO15955.1"/>
    <property type="molecule type" value="Genomic_DNA"/>
</dbReference>
<dbReference type="STRING" id="655353.SAMN04488056_103386"/>
<dbReference type="SUPFAM" id="SSF50891">
    <property type="entry name" value="Cyclophilin-like"/>
    <property type="match status" value="1"/>
</dbReference>
<reference evidence="2 3" key="1">
    <citation type="submission" date="2016-10" db="EMBL/GenBank/DDBJ databases">
        <authorList>
            <person name="de Groot N.N."/>
        </authorList>
    </citation>
    <scope>NUCLEOTIDE SEQUENCE [LARGE SCALE GENOMIC DNA]</scope>
    <source>
        <strain evidence="2 3">CGMCC 1.9157</strain>
    </source>
</reference>
<dbReference type="Gene3D" id="2.40.100.20">
    <property type="match status" value="1"/>
</dbReference>
<name>A0A1I5EWR4_9HYPH</name>
<accession>A0A1I5EWR4</accession>
<dbReference type="RefSeq" id="WP_244544642.1">
    <property type="nucleotide sequence ID" value="NZ_FOVR01000003.1"/>
</dbReference>